<feature type="coiled-coil region" evidence="1">
    <location>
        <begin position="668"/>
        <end position="695"/>
    </location>
</feature>
<dbReference type="Proteomes" id="UP000226442">
    <property type="component" value="Unassembled WGS sequence"/>
</dbReference>
<dbReference type="EMBL" id="NXIB02000134">
    <property type="protein sequence ID" value="PHX53981.1"/>
    <property type="molecule type" value="Genomic_DNA"/>
</dbReference>
<sequence>MSPKFEKLLQRIQNVQNFVATRVNQNPTFGTVAQELNKLADTLKVGKLRIQIVSESPVLAESLQNLVSTRKNLAAIYQFKTVPLPSQSQRTEIASPAAVILKYANSAGEQSTRFSLSKNQKVVIGRSADCQIRIPDECKFVSGHHAEIVPLVNSGFGKTDWQFCDTSSNGSYIKGQKLLKGCRTLQTGDVIILGYPEATRSSPEIVVDFQFNPAAENVNNQIEKQLIDCDILYLVVSSGQTLSADEKQFIDRAIKAQVLKVVIAVDSTATSQESQANLAAVDTWIKSQNFSQSLVLVSAPISSFYPNSQANRVELSAQLESNLLSQVLENIANGEFEEVLKERVKKQFLAQINILDSLFKKQEDTLKQESQKLEQLLRELSDQEINKVFQQVNADKDKTFQQIKSKILESKDAFIHPFTKKSLLHRIKLFTEELKPVMTKKGSEVYLSLTSDHLGERESLNIYMTNNLCYKEIINWVNEEWKRICYNYADGGLNGLFHRTETKLFKLTQNQNLPNSSFYSDQPNFDVYKYLKDSLVEFPSEISYQEGGSPIGGVVGMAVSALIGYVGFAGVGLPPGTPGNPLALIQAFNNIINILIRGDERQQQAAGRLKQQTENLKKGLCNHYQGLAKFLVEKMGQNCFFLSLFDTEARRLREMTESIKNERINPYINEIKKRLEQCNNQQNALKKQQMELMQRIKGE</sequence>
<reference evidence="3" key="1">
    <citation type="submission" date="2017-10" db="EMBL/GenBank/DDBJ databases">
        <title>Draft genome sequence of the planktic cyanobacteria Tychonema bourrellyi isolated from alpine lentic freshwater.</title>
        <authorList>
            <person name="Tett A."/>
            <person name="Armanini F."/>
            <person name="Asnicar F."/>
            <person name="Boscaini A."/>
            <person name="Pasolli E."/>
            <person name="Zolfo M."/>
            <person name="Donati C."/>
            <person name="Salmaso N."/>
            <person name="Segata N."/>
        </authorList>
    </citation>
    <scope>NUCLEOTIDE SEQUENCE</scope>
    <source>
        <strain evidence="3">FEM_GT703</strain>
    </source>
</reference>
<dbReference type="Gene3D" id="2.60.200.20">
    <property type="match status" value="1"/>
</dbReference>
<name>A0A2G4EWT0_9CYAN</name>
<comment type="caution">
    <text evidence="3">The sequence shown here is derived from an EMBL/GenBank/DDBJ whole genome shotgun (WGS) entry which is preliminary data.</text>
</comment>
<dbReference type="SUPFAM" id="SSF49879">
    <property type="entry name" value="SMAD/FHA domain"/>
    <property type="match status" value="1"/>
</dbReference>
<feature type="coiled-coil region" evidence="1">
    <location>
        <begin position="359"/>
        <end position="386"/>
    </location>
</feature>
<feature type="domain" description="FHA" evidence="2">
    <location>
        <begin position="122"/>
        <end position="178"/>
    </location>
</feature>
<dbReference type="InterPro" id="IPR000253">
    <property type="entry name" value="FHA_dom"/>
</dbReference>
<dbReference type="CDD" id="cd00060">
    <property type="entry name" value="FHA"/>
    <property type="match status" value="1"/>
</dbReference>
<protein>
    <recommendedName>
        <fullName evidence="2">FHA domain-containing protein</fullName>
    </recommendedName>
</protein>
<organism evidence="3 4">
    <name type="scientific">Tychonema bourrellyi FEM_GT703</name>
    <dbReference type="NCBI Taxonomy" id="2040638"/>
    <lineage>
        <taxon>Bacteria</taxon>
        <taxon>Bacillati</taxon>
        <taxon>Cyanobacteriota</taxon>
        <taxon>Cyanophyceae</taxon>
        <taxon>Oscillatoriophycideae</taxon>
        <taxon>Oscillatoriales</taxon>
        <taxon>Microcoleaceae</taxon>
        <taxon>Tychonema</taxon>
    </lineage>
</organism>
<accession>A0A2G4EWT0</accession>
<keyword evidence="4" id="KW-1185">Reference proteome</keyword>
<evidence type="ECO:0000256" key="1">
    <source>
        <dbReference type="SAM" id="Coils"/>
    </source>
</evidence>
<dbReference type="RefSeq" id="WP_096830765.1">
    <property type="nucleotide sequence ID" value="NZ_NXIB02000134.1"/>
</dbReference>
<proteinExistence type="predicted"/>
<dbReference type="AlphaFoldDB" id="A0A2G4EWT0"/>
<evidence type="ECO:0000313" key="4">
    <source>
        <dbReference type="Proteomes" id="UP000226442"/>
    </source>
</evidence>
<dbReference type="OrthoDB" id="420888at2"/>
<evidence type="ECO:0000259" key="2">
    <source>
        <dbReference type="PROSITE" id="PS50006"/>
    </source>
</evidence>
<dbReference type="InterPro" id="IPR008984">
    <property type="entry name" value="SMAD_FHA_dom_sf"/>
</dbReference>
<evidence type="ECO:0000313" key="3">
    <source>
        <dbReference type="EMBL" id="PHX53981.1"/>
    </source>
</evidence>
<dbReference type="SMART" id="SM00240">
    <property type="entry name" value="FHA"/>
    <property type="match status" value="1"/>
</dbReference>
<keyword evidence="1" id="KW-0175">Coiled coil</keyword>
<dbReference type="PROSITE" id="PS50006">
    <property type="entry name" value="FHA_DOMAIN"/>
    <property type="match status" value="1"/>
</dbReference>
<gene>
    <name evidence="3" type="ORF">CP500_018575</name>
</gene>
<dbReference type="Pfam" id="PF00498">
    <property type="entry name" value="FHA"/>
    <property type="match status" value="1"/>
</dbReference>